<evidence type="ECO:0000256" key="2">
    <source>
        <dbReference type="ARBA" id="ARBA00022694"/>
    </source>
</evidence>
<dbReference type="AlphaFoldDB" id="A0A9D4RPB7"/>
<dbReference type="PANTHER" id="PTHR21027:SF1">
    <property type="entry name" value="TRNA-SPLICING ENDONUCLEASE SUBUNIT SEN54"/>
    <property type="match status" value="1"/>
</dbReference>
<gene>
    <name evidence="4" type="ORF">DPMN_036944</name>
</gene>
<reference evidence="4" key="2">
    <citation type="submission" date="2020-11" db="EMBL/GenBank/DDBJ databases">
        <authorList>
            <person name="McCartney M.A."/>
            <person name="Auch B."/>
            <person name="Kono T."/>
            <person name="Mallez S."/>
            <person name="Becker A."/>
            <person name="Gohl D.M."/>
            <person name="Silverstein K.A.T."/>
            <person name="Koren S."/>
            <person name="Bechman K.B."/>
            <person name="Herman A."/>
            <person name="Abrahante J.E."/>
            <person name="Garbe J."/>
        </authorList>
    </citation>
    <scope>NUCLEOTIDE SEQUENCE</scope>
    <source>
        <strain evidence="4">Duluth1</strain>
        <tissue evidence="4">Whole animal</tissue>
    </source>
</reference>
<evidence type="ECO:0000256" key="1">
    <source>
        <dbReference type="ARBA" id="ARBA00005736"/>
    </source>
</evidence>
<dbReference type="PANTHER" id="PTHR21027">
    <property type="entry name" value="TRNA-SPLICING ENDONUCLEASE SUBUNIT SEN54"/>
    <property type="match status" value="1"/>
</dbReference>
<keyword evidence="5" id="KW-1185">Reference proteome</keyword>
<accession>A0A9D4RPB7</accession>
<dbReference type="InterPro" id="IPR024336">
    <property type="entry name" value="tRNA_splic_suSen54_N"/>
</dbReference>
<reference evidence="4" key="1">
    <citation type="journal article" date="2019" name="bioRxiv">
        <title>The Genome of the Zebra Mussel, Dreissena polymorpha: A Resource for Invasive Species Research.</title>
        <authorList>
            <person name="McCartney M.A."/>
            <person name="Auch B."/>
            <person name="Kono T."/>
            <person name="Mallez S."/>
            <person name="Zhang Y."/>
            <person name="Obille A."/>
            <person name="Becker A."/>
            <person name="Abrahante J.E."/>
            <person name="Garbe J."/>
            <person name="Badalamenti J.P."/>
            <person name="Herman A."/>
            <person name="Mangelson H."/>
            <person name="Liachko I."/>
            <person name="Sullivan S."/>
            <person name="Sone E.D."/>
            <person name="Koren S."/>
            <person name="Silverstein K.A.T."/>
            <person name="Beckman K.B."/>
            <person name="Gohl D.M."/>
        </authorList>
    </citation>
    <scope>NUCLEOTIDE SEQUENCE</scope>
    <source>
        <strain evidence="4">Duluth1</strain>
        <tissue evidence="4">Whole animal</tissue>
    </source>
</reference>
<sequence>MPDGSWIQGKQIEKFHEEREKVLAEPRVQKKCDYVHGLWTNESRLVEIEHEGKSFWKNMGFTRNGRKFLHPEEALFLMEMNVLQVWYNFLPMSIEGAYCRFLGPTLTLEFHQVYAHLRRMGYVVIRHRGKLASRYEREIGLDKYQKKKERQLGDPMTSSLLTKKNSIEELAQMEGLENCVTDKMCEHEKVAGEEIVASENSQIKMDCAASIEKAHSQETEIGGNEEMGSSLILQSHMNSIKDSAECLNDNVTSLSPVDDNILTTFKHSDATNSAFSSESRNASGFQYKSSAWDFRKIAFPNFGAECGDVIKIQRSESNLTPGHVVCELDCYDFNRMAHINKKKDKKKDLERDRKLKFSNNNSRFSSYQNSRNWSEYKVCLYNWRSNNWRQDQFPHLFADGLQPLVRPELATSTEAILQQLQVIKSSTKPPRNSKADPPAVLPHFDVYSPNKKFKKTNPGTPDFRVIVMRCDESPPDLKTISDIDVYFDDDVPLHCAVVDAGTVMFNTLSFFTLPTEVSLG</sequence>
<keyword evidence="2" id="KW-0819">tRNA processing</keyword>
<feature type="domain" description="tRNA-splicing endonuclease subunit Sen54 N-terminal" evidence="3">
    <location>
        <begin position="21"/>
        <end position="87"/>
    </location>
</feature>
<dbReference type="Proteomes" id="UP000828390">
    <property type="component" value="Unassembled WGS sequence"/>
</dbReference>
<dbReference type="EMBL" id="JAIWYP010000002">
    <property type="protein sequence ID" value="KAH3873707.1"/>
    <property type="molecule type" value="Genomic_DNA"/>
</dbReference>
<comment type="similarity">
    <text evidence="1">Belongs to the SEN54 family.</text>
</comment>
<evidence type="ECO:0000313" key="4">
    <source>
        <dbReference type="EMBL" id="KAH3873707.1"/>
    </source>
</evidence>
<organism evidence="4 5">
    <name type="scientific">Dreissena polymorpha</name>
    <name type="common">Zebra mussel</name>
    <name type="synonym">Mytilus polymorpha</name>
    <dbReference type="NCBI Taxonomy" id="45954"/>
    <lineage>
        <taxon>Eukaryota</taxon>
        <taxon>Metazoa</taxon>
        <taxon>Spiralia</taxon>
        <taxon>Lophotrochozoa</taxon>
        <taxon>Mollusca</taxon>
        <taxon>Bivalvia</taxon>
        <taxon>Autobranchia</taxon>
        <taxon>Heteroconchia</taxon>
        <taxon>Euheterodonta</taxon>
        <taxon>Imparidentia</taxon>
        <taxon>Neoheterodontei</taxon>
        <taxon>Myida</taxon>
        <taxon>Dreissenoidea</taxon>
        <taxon>Dreissenidae</taxon>
        <taxon>Dreissena</taxon>
    </lineage>
</organism>
<dbReference type="Pfam" id="PF12928">
    <property type="entry name" value="tRNA_int_end_N2"/>
    <property type="match status" value="1"/>
</dbReference>
<dbReference type="InterPro" id="IPR024337">
    <property type="entry name" value="tRNA_splic_suSen54"/>
</dbReference>
<dbReference type="GO" id="GO:0000379">
    <property type="term" value="P:tRNA-type intron splice site recognition and cleavage"/>
    <property type="evidence" value="ECO:0007669"/>
    <property type="project" value="TreeGrafter"/>
</dbReference>
<dbReference type="GO" id="GO:0000214">
    <property type="term" value="C:tRNA-intron endonuclease complex"/>
    <property type="evidence" value="ECO:0007669"/>
    <property type="project" value="TreeGrafter"/>
</dbReference>
<evidence type="ECO:0000313" key="5">
    <source>
        <dbReference type="Proteomes" id="UP000828390"/>
    </source>
</evidence>
<evidence type="ECO:0000259" key="3">
    <source>
        <dbReference type="Pfam" id="PF12928"/>
    </source>
</evidence>
<protein>
    <recommendedName>
        <fullName evidence="3">tRNA-splicing endonuclease subunit Sen54 N-terminal domain-containing protein</fullName>
    </recommendedName>
</protein>
<proteinExistence type="inferred from homology"/>
<name>A0A9D4RPB7_DREPO</name>
<comment type="caution">
    <text evidence="4">The sequence shown here is derived from an EMBL/GenBank/DDBJ whole genome shotgun (WGS) entry which is preliminary data.</text>
</comment>